<dbReference type="Gene3D" id="3.40.50.300">
    <property type="entry name" value="P-loop containing nucleotide triphosphate hydrolases"/>
    <property type="match status" value="1"/>
</dbReference>
<protein>
    <recommendedName>
        <fullName evidence="2">CobW/HypB/UreG nucleotide-binding domain-containing protein</fullName>
    </recommendedName>
</protein>
<evidence type="ECO:0008006" key="2">
    <source>
        <dbReference type="Google" id="ProtNLM"/>
    </source>
</evidence>
<dbReference type="AlphaFoldDB" id="A0A6C0IVS1"/>
<dbReference type="InterPro" id="IPR027417">
    <property type="entry name" value="P-loop_NTPase"/>
</dbReference>
<name>A0A6C0IVS1_9ZZZZ</name>
<accession>A0A6C0IVS1</accession>
<evidence type="ECO:0000313" key="1">
    <source>
        <dbReference type="EMBL" id="QHT97348.1"/>
    </source>
</evidence>
<dbReference type="SUPFAM" id="SSF52540">
    <property type="entry name" value="P-loop containing nucleoside triphosphate hydrolases"/>
    <property type="match status" value="1"/>
</dbReference>
<sequence length="116" mass="13377">MIIGVSGLPKSGKTTFINKFLDKLDVNYMILDTKQKTIENILQNLKSQKYDLIIIEGHKLFLEKNLDKVIDLKLYIYNNNIDKLDLLDRANKSKSDLIIPISENYNASIDILINHI</sequence>
<dbReference type="EMBL" id="MN740275">
    <property type="protein sequence ID" value="QHT97348.1"/>
    <property type="molecule type" value="Genomic_DNA"/>
</dbReference>
<organism evidence="1">
    <name type="scientific">viral metagenome</name>
    <dbReference type="NCBI Taxonomy" id="1070528"/>
    <lineage>
        <taxon>unclassified sequences</taxon>
        <taxon>metagenomes</taxon>
        <taxon>organismal metagenomes</taxon>
    </lineage>
</organism>
<proteinExistence type="predicted"/>
<reference evidence="1" key="1">
    <citation type="journal article" date="2020" name="Nature">
        <title>Giant virus diversity and host interactions through global metagenomics.</title>
        <authorList>
            <person name="Schulz F."/>
            <person name="Roux S."/>
            <person name="Paez-Espino D."/>
            <person name="Jungbluth S."/>
            <person name="Walsh D.A."/>
            <person name="Denef V.J."/>
            <person name="McMahon K.D."/>
            <person name="Konstantinidis K.T."/>
            <person name="Eloe-Fadrosh E.A."/>
            <person name="Kyrpides N.C."/>
            <person name="Woyke T."/>
        </authorList>
    </citation>
    <scope>NUCLEOTIDE SEQUENCE</scope>
    <source>
        <strain evidence="1">GVMAG-M-3300025138-11</strain>
    </source>
</reference>